<keyword evidence="1" id="KW-0472">Membrane</keyword>
<feature type="transmembrane region" description="Helical" evidence="1">
    <location>
        <begin position="56"/>
        <end position="78"/>
    </location>
</feature>
<gene>
    <name evidence="2" type="ORF">QQX09_04465</name>
</gene>
<organism evidence="2 3">
    <name type="scientific">Demequina litoralis</name>
    <dbReference type="NCBI Taxonomy" id="3051660"/>
    <lineage>
        <taxon>Bacteria</taxon>
        <taxon>Bacillati</taxon>
        <taxon>Actinomycetota</taxon>
        <taxon>Actinomycetes</taxon>
        <taxon>Micrococcales</taxon>
        <taxon>Demequinaceae</taxon>
        <taxon>Demequina</taxon>
    </lineage>
</organism>
<accession>A0ABT8G7I3</accession>
<name>A0ABT8G7I3_9MICO</name>
<dbReference type="RefSeq" id="WP_301131564.1">
    <property type="nucleotide sequence ID" value="NZ_JAUHPW010000003.1"/>
</dbReference>
<evidence type="ECO:0000256" key="1">
    <source>
        <dbReference type="SAM" id="Phobius"/>
    </source>
</evidence>
<evidence type="ECO:0000313" key="2">
    <source>
        <dbReference type="EMBL" id="MDN4475110.1"/>
    </source>
</evidence>
<comment type="caution">
    <text evidence="2">The sequence shown here is derived from an EMBL/GenBank/DDBJ whole genome shotgun (WGS) entry which is preliminary data.</text>
</comment>
<keyword evidence="1" id="KW-1133">Transmembrane helix</keyword>
<evidence type="ECO:0000313" key="3">
    <source>
        <dbReference type="Proteomes" id="UP001172728"/>
    </source>
</evidence>
<proteinExistence type="predicted"/>
<reference evidence="2" key="1">
    <citation type="submission" date="2023-06" db="EMBL/GenBank/DDBJ databases">
        <title>Sysu t00192.</title>
        <authorList>
            <person name="Gao L."/>
            <person name="Fang B.-Z."/>
            <person name="Li W.-J."/>
        </authorList>
    </citation>
    <scope>NUCLEOTIDE SEQUENCE</scope>
    <source>
        <strain evidence="2">SYSU T00192</strain>
    </source>
</reference>
<dbReference type="PANTHER" id="PTHR34980">
    <property type="entry name" value="INNER MEMBRANE PROTEIN-RELATED-RELATED"/>
    <property type="match status" value="1"/>
</dbReference>
<feature type="transmembrane region" description="Helical" evidence="1">
    <location>
        <begin position="90"/>
        <end position="112"/>
    </location>
</feature>
<dbReference type="EMBL" id="JAUHPW010000003">
    <property type="protein sequence ID" value="MDN4475110.1"/>
    <property type="molecule type" value="Genomic_DNA"/>
</dbReference>
<protein>
    <submittedName>
        <fullName evidence="2">DUF805 domain-containing protein</fullName>
    </submittedName>
</protein>
<sequence>MGGFVAGFRRYTEFTGRSRRRDYWGFVLVNALIFAVGATLALTVGRDADASTYTTLGWAIVIALSFYGLVLLVPGIALQFRRYQDIGWNGAWSLLGWIVPLLTFVVACIPGNQGPNRFGPDPKG</sequence>
<keyword evidence="3" id="KW-1185">Reference proteome</keyword>
<dbReference type="PANTHER" id="PTHR34980:SF2">
    <property type="entry name" value="INNER MEMBRANE PROTEIN YHAH-RELATED"/>
    <property type="match status" value="1"/>
</dbReference>
<dbReference type="Proteomes" id="UP001172728">
    <property type="component" value="Unassembled WGS sequence"/>
</dbReference>
<dbReference type="InterPro" id="IPR008523">
    <property type="entry name" value="DUF805"/>
</dbReference>
<dbReference type="Pfam" id="PF05656">
    <property type="entry name" value="DUF805"/>
    <property type="match status" value="1"/>
</dbReference>
<feature type="transmembrane region" description="Helical" evidence="1">
    <location>
        <begin position="23"/>
        <end position="44"/>
    </location>
</feature>
<keyword evidence="1" id="KW-0812">Transmembrane</keyword>